<dbReference type="PROSITE" id="PS00922">
    <property type="entry name" value="TRANSGLYCOSYLASE"/>
    <property type="match status" value="1"/>
</dbReference>
<feature type="domain" description="Transglycosylase SLT" evidence="2">
    <location>
        <begin position="123"/>
        <end position="219"/>
    </location>
</feature>
<evidence type="ECO:0000259" key="2">
    <source>
        <dbReference type="Pfam" id="PF01464"/>
    </source>
</evidence>
<dbReference type="InterPro" id="IPR023346">
    <property type="entry name" value="Lysozyme-like_dom_sf"/>
</dbReference>
<dbReference type="GO" id="GO:0016020">
    <property type="term" value="C:membrane"/>
    <property type="evidence" value="ECO:0007669"/>
    <property type="project" value="InterPro"/>
</dbReference>
<dbReference type="Pfam" id="PF01464">
    <property type="entry name" value="SLT"/>
    <property type="match status" value="1"/>
</dbReference>
<dbReference type="Gene3D" id="1.10.530.10">
    <property type="match status" value="1"/>
</dbReference>
<protein>
    <submittedName>
        <fullName evidence="3">Soluble lytic murein transglycosylase-like protein</fullName>
    </submittedName>
</protein>
<gene>
    <name evidence="3" type="ORF">FHR92_001664</name>
</gene>
<dbReference type="InterPro" id="IPR008258">
    <property type="entry name" value="Transglycosylase_SLT_dom_1"/>
</dbReference>
<evidence type="ECO:0000256" key="1">
    <source>
        <dbReference type="ARBA" id="ARBA00007734"/>
    </source>
</evidence>
<dbReference type="SUPFAM" id="SSF53955">
    <property type="entry name" value="Lysozyme-like"/>
    <property type="match status" value="1"/>
</dbReference>
<dbReference type="GO" id="GO:0000270">
    <property type="term" value="P:peptidoglycan metabolic process"/>
    <property type="evidence" value="ECO:0007669"/>
    <property type="project" value="InterPro"/>
</dbReference>
<comment type="similarity">
    <text evidence="1">Belongs to the transglycosylase Slt family.</text>
</comment>
<dbReference type="GO" id="GO:0008933">
    <property type="term" value="F:peptidoglycan lytic transglycosylase activity"/>
    <property type="evidence" value="ECO:0007669"/>
    <property type="project" value="InterPro"/>
</dbReference>
<dbReference type="PANTHER" id="PTHR37423:SF2">
    <property type="entry name" value="MEMBRANE-BOUND LYTIC MUREIN TRANSGLYCOSYLASE C"/>
    <property type="match status" value="1"/>
</dbReference>
<evidence type="ECO:0000313" key="4">
    <source>
        <dbReference type="Proteomes" id="UP000567067"/>
    </source>
</evidence>
<evidence type="ECO:0000313" key="3">
    <source>
        <dbReference type="EMBL" id="MBA9085200.1"/>
    </source>
</evidence>
<dbReference type="Proteomes" id="UP000567067">
    <property type="component" value="Unassembled WGS sequence"/>
</dbReference>
<dbReference type="AlphaFoldDB" id="A0A7W3SS04"/>
<name>A0A7W3SS04_9BACL</name>
<dbReference type="EMBL" id="JACJIP010000008">
    <property type="protein sequence ID" value="MBA9085200.1"/>
    <property type="molecule type" value="Genomic_DNA"/>
</dbReference>
<reference evidence="3 4" key="1">
    <citation type="submission" date="2020-08" db="EMBL/GenBank/DDBJ databases">
        <title>Genomic Encyclopedia of Type Strains, Phase III (KMG-III): the genomes of soil and plant-associated and newly described type strains.</title>
        <authorList>
            <person name="Whitman W."/>
        </authorList>
    </citation>
    <scope>NUCLEOTIDE SEQUENCE [LARGE SCALE GENOMIC DNA]</scope>
    <source>
        <strain evidence="3 4">CECT 8693</strain>
    </source>
</reference>
<sequence>MQIDPRTMGQLVGLQTMNSIDFQGNSAAQGSAVDTDGSLFDILLQEMMISEGRGTGVSTATIESLPATSLNSLGYANVYGDFSIDESFLPLLQSIQDELSLQMGDIPSASVTTTSVGKDLEALIIEASQKYGVPASLIKAVIETESSFNPQATSKAGAKGLMQLMDGTARGLGVTNSFDPAQNIDGGTRYLANNIKRFGGDINTALAAYNAGPGRLQKLGITNDQQLMEKLHLLPVETQNYITKISNAQSKYEV</sequence>
<keyword evidence="4" id="KW-1185">Reference proteome</keyword>
<dbReference type="InterPro" id="IPR000189">
    <property type="entry name" value="Transglyc_AS"/>
</dbReference>
<dbReference type="CDD" id="cd00254">
    <property type="entry name" value="LT-like"/>
    <property type="match status" value="1"/>
</dbReference>
<organism evidence="3 4">
    <name type="scientific">Fontibacillus solani</name>
    <dbReference type="NCBI Taxonomy" id="1572857"/>
    <lineage>
        <taxon>Bacteria</taxon>
        <taxon>Bacillati</taxon>
        <taxon>Bacillota</taxon>
        <taxon>Bacilli</taxon>
        <taxon>Bacillales</taxon>
        <taxon>Paenibacillaceae</taxon>
        <taxon>Fontibacillus</taxon>
    </lineage>
</organism>
<proteinExistence type="inferred from homology"/>
<dbReference type="RefSeq" id="WP_182535110.1">
    <property type="nucleotide sequence ID" value="NZ_JACJIP010000008.1"/>
</dbReference>
<dbReference type="PANTHER" id="PTHR37423">
    <property type="entry name" value="SOLUBLE LYTIC MUREIN TRANSGLYCOSYLASE-RELATED"/>
    <property type="match status" value="1"/>
</dbReference>
<accession>A0A7W3SS04</accession>
<comment type="caution">
    <text evidence="3">The sequence shown here is derived from an EMBL/GenBank/DDBJ whole genome shotgun (WGS) entry which is preliminary data.</text>
</comment>